<dbReference type="Proteomes" id="UP001596135">
    <property type="component" value="Unassembled WGS sequence"/>
</dbReference>
<gene>
    <name evidence="1" type="ORF">ACFPYL_05675</name>
</gene>
<evidence type="ECO:0000313" key="2">
    <source>
        <dbReference type="Proteomes" id="UP001596135"/>
    </source>
</evidence>
<protein>
    <submittedName>
        <fullName evidence="1">DUF1684 domain-containing protein</fullName>
    </submittedName>
</protein>
<proteinExistence type="predicted"/>
<dbReference type="Pfam" id="PF07920">
    <property type="entry name" value="DUF1684"/>
    <property type="match status" value="1"/>
</dbReference>
<dbReference type="RefSeq" id="WP_379151471.1">
    <property type="nucleotide sequence ID" value="NZ_JBHSRJ010000003.1"/>
</dbReference>
<dbReference type="PANTHER" id="PTHR41913:SF1">
    <property type="entry name" value="DUF1684 DOMAIN-CONTAINING PROTEIN"/>
    <property type="match status" value="1"/>
</dbReference>
<keyword evidence="2" id="KW-1185">Reference proteome</keyword>
<accession>A0ABW1LF02</accession>
<sequence length="204" mass="21818">MSAATSVDVIDWRRRVFALYAEVRAAASPADGHALWRQGRDDLFAHHPASPLLPDDRASFTGLDVAPYDPAWRFEVPVEPADPTPWEVQTGTDGVVPFERLGTVTLPGLGTLDLWRLTSYGGGLFLPLRDGSSGRPGGSYGGGRYLLDTIKGADLGGTPDRLVVDLNFAYAPSCAYDPAWACPLAPAGNRVDDEVPVGERQPSA</sequence>
<organism evidence="1 2">
    <name type="scientific">Nocardioides hankookensis</name>
    <dbReference type="NCBI Taxonomy" id="443157"/>
    <lineage>
        <taxon>Bacteria</taxon>
        <taxon>Bacillati</taxon>
        <taxon>Actinomycetota</taxon>
        <taxon>Actinomycetes</taxon>
        <taxon>Propionibacteriales</taxon>
        <taxon>Nocardioidaceae</taxon>
        <taxon>Nocardioides</taxon>
    </lineage>
</organism>
<name>A0ABW1LF02_9ACTN</name>
<reference evidence="2" key="1">
    <citation type="journal article" date="2019" name="Int. J. Syst. Evol. Microbiol.">
        <title>The Global Catalogue of Microorganisms (GCM) 10K type strain sequencing project: providing services to taxonomists for standard genome sequencing and annotation.</title>
        <authorList>
            <consortium name="The Broad Institute Genomics Platform"/>
            <consortium name="The Broad Institute Genome Sequencing Center for Infectious Disease"/>
            <person name="Wu L."/>
            <person name="Ma J."/>
        </authorList>
    </citation>
    <scope>NUCLEOTIDE SEQUENCE [LARGE SCALE GENOMIC DNA]</scope>
    <source>
        <strain evidence="2">CCUG 54522</strain>
    </source>
</reference>
<dbReference type="EMBL" id="JBHSRJ010000003">
    <property type="protein sequence ID" value="MFC6042550.1"/>
    <property type="molecule type" value="Genomic_DNA"/>
</dbReference>
<evidence type="ECO:0000313" key="1">
    <source>
        <dbReference type="EMBL" id="MFC6042550.1"/>
    </source>
</evidence>
<dbReference type="InterPro" id="IPR012467">
    <property type="entry name" value="DUF1684"/>
</dbReference>
<comment type="caution">
    <text evidence="1">The sequence shown here is derived from an EMBL/GenBank/DDBJ whole genome shotgun (WGS) entry which is preliminary data.</text>
</comment>
<dbReference type="PANTHER" id="PTHR41913">
    <property type="entry name" value="DUF1684 DOMAIN-CONTAINING PROTEIN"/>
    <property type="match status" value="1"/>
</dbReference>